<accession>A0A455SJU6</accession>
<reference evidence="2" key="1">
    <citation type="submission" date="2018-12" db="EMBL/GenBank/DDBJ databases">
        <title>Novel natural products biosynthetic potential of the class Ktedonobacteria.</title>
        <authorList>
            <person name="Zheng Y."/>
            <person name="Saitou A."/>
            <person name="Wang C.M."/>
            <person name="Toyoda A."/>
            <person name="Minakuchi Y."/>
            <person name="Sekiguchi Y."/>
            <person name="Ueda K."/>
            <person name="Takano H."/>
            <person name="Sakai Y."/>
            <person name="Yokota A."/>
            <person name="Yabe S."/>
        </authorList>
    </citation>
    <scope>NUCLEOTIDE SEQUENCE</scope>
    <source>
        <strain evidence="2">COM3</strain>
    </source>
</reference>
<dbReference type="AlphaFoldDB" id="A0A455SJU6"/>
<name>A0A455SJU6_9CHLR</name>
<evidence type="ECO:0000256" key="1">
    <source>
        <dbReference type="SAM" id="MobiDB-lite"/>
    </source>
</evidence>
<organism evidence="2">
    <name type="scientific">Thermosporothrix sp. COM3</name>
    <dbReference type="NCBI Taxonomy" id="2490863"/>
    <lineage>
        <taxon>Bacteria</taxon>
        <taxon>Bacillati</taxon>
        <taxon>Chloroflexota</taxon>
        <taxon>Ktedonobacteria</taxon>
        <taxon>Ktedonobacterales</taxon>
        <taxon>Thermosporotrichaceae</taxon>
        <taxon>Thermosporothrix</taxon>
    </lineage>
</organism>
<evidence type="ECO:0000313" key="2">
    <source>
        <dbReference type="EMBL" id="BBH87880.1"/>
    </source>
</evidence>
<sequence length="59" mass="6589">MTCQAVMSCSRNPKGTKQRGLFWRSPGDKKLTPTDSTSHPESIRNDKGTMHLFPPFIAP</sequence>
<protein>
    <submittedName>
        <fullName evidence="2">Uncharacterized protein</fullName>
    </submittedName>
</protein>
<gene>
    <name evidence="2" type="ORF">KTC_26310</name>
</gene>
<dbReference type="EMBL" id="AP019376">
    <property type="protein sequence ID" value="BBH87880.1"/>
    <property type="molecule type" value="Genomic_DNA"/>
</dbReference>
<feature type="region of interest" description="Disordered" evidence="1">
    <location>
        <begin position="1"/>
        <end position="59"/>
    </location>
</feature>
<proteinExistence type="predicted"/>
<feature type="compositionally biased region" description="Polar residues" evidence="1">
    <location>
        <begin position="1"/>
        <end position="15"/>
    </location>
</feature>